<evidence type="ECO:0000313" key="8">
    <source>
        <dbReference type="Proteomes" id="UP000189701"/>
    </source>
</evidence>
<comment type="subcellular location">
    <subcellularLocation>
        <location evidence="1">Nucleus</location>
    </subcellularLocation>
</comment>
<keyword evidence="4" id="KW-0804">Transcription</keyword>
<accession>A0A1U7XW30</accession>
<name>A0A1U7XW30_NICSY</name>
<dbReference type="PROSITE" id="PS51369">
    <property type="entry name" value="TCP"/>
    <property type="match status" value="1"/>
</dbReference>
<dbReference type="GO" id="GO:2000032">
    <property type="term" value="P:regulation of secondary shoot formation"/>
    <property type="evidence" value="ECO:0007669"/>
    <property type="project" value="TreeGrafter"/>
</dbReference>
<keyword evidence="2" id="KW-0805">Transcription regulation</keyword>
<dbReference type="PANTHER" id="PTHR31072">
    <property type="entry name" value="TRANSCRIPTION FACTOR TCP4-RELATED"/>
    <property type="match status" value="1"/>
</dbReference>
<sequence>MLLVCWWYNTGPCAFCGRIPNGLMEDTDKSQSVRTILGSDGKVWNNMSENIDEKVKFVFLLERENLLLNSVLIKFESQDENEAVKGSHGLGGGGIGRLCGWPSNLIVRVSRASGGKDRHNKVWTSKGLRDRRVSLSVNTAIQFYDLQDRLDTQHISEDKRSSAGTDEIDGDPNYQQQQQHVSLSKKKAALVIIV</sequence>
<protein>
    <submittedName>
        <fullName evidence="9">Uncharacterized protein LOC104238123</fullName>
    </submittedName>
</protein>
<dbReference type="AlphaFoldDB" id="A0A1U7XW30"/>
<dbReference type="GO" id="GO:0043565">
    <property type="term" value="F:sequence-specific DNA binding"/>
    <property type="evidence" value="ECO:0007669"/>
    <property type="project" value="TreeGrafter"/>
</dbReference>
<feature type="domain" description="TCP" evidence="7">
    <location>
        <begin position="115"/>
        <end position="173"/>
    </location>
</feature>
<keyword evidence="5" id="KW-0539">Nucleus</keyword>
<gene>
    <name evidence="9" type="primary">LOC104238123</name>
</gene>
<keyword evidence="3" id="KW-0238">DNA-binding</keyword>
<evidence type="ECO:0000256" key="6">
    <source>
        <dbReference type="SAM" id="MobiDB-lite"/>
    </source>
</evidence>
<dbReference type="STRING" id="4096.A0A1U7XW30"/>
<evidence type="ECO:0000256" key="5">
    <source>
        <dbReference type="ARBA" id="ARBA00023242"/>
    </source>
</evidence>
<dbReference type="InterPro" id="IPR005333">
    <property type="entry name" value="Transcription_factor_TCP"/>
</dbReference>
<dbReference type="RefSeq" id="XP_009790705.1">
    <property type="nucleotide sequence ID" value="XM_009792403.1"/>
</dbReference>
<dbReference type="GO" id="GO:0003700">
    <property type="term" value="F:DNA-binding transcription factor activity"/>
    <property type="evidence" value="ECO:0007669"/>
    <property type="project" value="InterPro"/>
</dbReference>
<evidence type="ECO:0000313" key="9">
    <source>
        <dbReference type="RefSeq" id="XP_009790705.1"/>
    </source>
</evidence>
<proteinExistence type="predicted"/>
<evidence type="ECO:0000256" key="1">
    <source>
        <dbReference type="ARBA" id="ARBA00004123"/>
    </source>
</evidence>
<dbReference type="GO" id="GO:0005634">
    <property type="term" value="C:nucleus"/>
    <property type="evidence" value="ECO:0007669"/>
    <property type="project" value="UniProtKB-SubCell"/>
</dbReference>
<dbReference type="Proteomes" id="UP000189701">
    <property type="component" value="Unplaced"/>
</dbReference>
<feature type="region of interest" description="Disordered" evidence="6">
    <location>
        <begin position="154"/>
        <end position="180"/>
    </location>
</feature>
<evidence type="ECO:0000259" key="7">
    <source>
        <dbReference type="PROSITE" id="PS51369"/>
    </source>
</evidence>
<keyword evidence="8" id="KW-1185">Reference proteome</keyword>
<reference evidence="8" key="1">
    <citation type="journal article" date="2013" name="Genome Biol.">
        <title>Reference genomes and transcriptomes of Nicotiana sylvestris and Nicotiana tomentosiformis.</title>
        <authorList>
            <person name="Sierro N."/>
            <person name="Battey J.N."/>
            <person name="Ouadi S."/>
            <person name="Bovet L."/>
            <person name="Goepfert S."/>
            <person name="Bakaher N."/>
            <person name="Peitsch M.C."/>
            <person name="Ivanov N.V."/>
        </authorList>
    </citation>
    <scope>NUCLEOTIDE SEQUENCE [LARGE SCALE GENOMIC DNA]</scope>
</reference>
<reference evidence="9" key="2">
    <citation type="submission" date="2025-08" db="UniProtKB">
        <authorList>
            <consortium name="RefSeq"/>
        </authorList>
    </citation>
    <scope>IDENTIFICATION</scope>
    <source>
        <tissue evidence="9">Leaf</tissue>
    </source>
</reference>
<dbReference type="PANTHER" id="PTHR31072:SF93">
    <property type="entry name" value="TRANSCRIPTION FACTOR TCP24"/>
    <property type="match status" value="1"/>
</dbReference>
<evidence type="ECO:0000256" key="2">
    <source>
        <dbReference type="ARBA" id="ARBA00023015"/>
    </source>
</evidence>
<evidence type="ECO:0000256" key="4">
    <source>
        <dbReference type="ARBA" id="ARBA00023163"/>
    </source>
</evidence>
<dbReference type="InterPro" id="IPR017887">
    <property type="entry name" value="TF_TCP_subgr"/>
</dbReference>
<dbReference type="Pfam" id="PF03634">
    <property type="entry name" value="TCP"/>
    <property type="match status" value="1"/>
</dbReference>
<evidence type="ECO:0000256" key="3">
    <source>
        <dbReference type="ARBA" id="ARBA00023125"/>
    </source>
</evidence>
<organism evidence="8 9">
    <name type="scientific">Nicotiana sylvestris</name>
    <name type="common">Wood tobacco</name>
    <name type="synonym">South American tobacco</name>
    <dbReference type="NCBI Taxonomy" id="4096"/>
    <lineage>
        <taxon>Eukaryota</taxon>
        <taxon>Viridiplantae</taxon>
        <taxon>Streptophyta</taxon>
        <taxon>Embryophyta</taxon>
        <taxon>Tracheophyta</taxon>
        <taxon>Spermatophyta</taxon>
        <taxon>Magnoliopsida</taxon>
        <taxon>eudicotyledons</taxon>
        <taxon>Gunneridae</taxon>
        <taxon>Pentapetalae</taxon>
        <taxon>asterids</taxon>
        <taxon>lamiids</taxon>
        <taxon>Solanales</taxon>
        <taxon>Solanaceae</taxon>
        <taxon>Nicotianoideae</taxon>
        <taxon>Nicotianeae</taxon>
        <taxon>Nicotiana</taxon>
    </lineage>
</organism>